<dbReference type="EMBL" id="WGGT01000017">
    <property type="protein sequence ID" value="MVQ46660.1"/>
    <property type="molecule type" value="Genomic_DNA"/>
</dbReference>
<dbReference type="Pfam" id="PF09479">
    <property type="entry name" value="Flg_new"/>
    <property type="match status" value="1"/>
</dbReference>
<dbReference type="InterPro" id="IPR042229">
    <property type="entry name" value="Listeria/Bacterioides_rpt_sf"/>
</dbReference>
<protein>
    <recommendedName>
        <fullName evidence="8">Listeria-Bacteroides repeat domain (List_Bact_rpt)</fullName>
    </recommendedName>
</protein>
<proteinExistence type="predicted"/>
<evidence type="ECO:0000313" key="2">
    <source>
        <dbReference type="EMBL" id="MVQ46660.1"/>
    </source>
</evidence>
<dbReference type="EMBL" id="QRQN01000001">
    <property type="protein sequence ID" value="RHN11972.1"/>
    <property type="molecule type" value="Genomic_DNA"/>
</dbReference>
<sequence>MDMRYGRKICKELFVILYVFIFLVSDPKLVRACSMIILPDTSKETITSDNVTFDFFDTQDPSEYHIVYEVNGGINSSNNQKTIQKEELPFTLDVPVKMGYNFAGWYADCSYSRKVTKIDEDSPANMVLFAKWTKNIDNHYNVEMYSYQTGTIRDNSQKELKECSYTFLDDLSIPGMPSTREKDYKDNLISSSSQCMQGLCFTPDYILITAYSEDRKNLGSLMVFDRESGEYLVTLGMKKESHLGGIAFDGENVWICHSNSNTLERISYEYITKIAQDAPEYCIDASALSDEYRLKNTPSCITCYGGRLWVATHTRFFDSEMYSYSYDKKEDKLTAVSNYNLPSKVQGVAFDDNGSIYLSTSYGRNNSSYLKVYSSLLSLDKKPNEPKVKVEMPPCSEEVAIADGTVFVLFESASAKYFEGTDGMGKSPAPIDKLLEVSVASIW</sequence>
<reference evidence="2 7" key="2">
    <citation type="submission" date="2019-10" db="EMBL/GenBank/DDBJ databases">
        <title>Roseburia spp. ameliorate alcoholic fatty liver via restoration of gut barrier function.</title>
        <authorList>
            <person name="Seo B."/>
            <person name="Ko G."/>
        </authorList>
    </citation>
    <scope>NUCLEOTIDE SEQUENCE [LARGE SCALE GENOMIC DNA]</scope>
    <source>
        <strain evidence="2 7">SNUG30017</strain>
    </source>
</reference>
<name>A0A1Q6SB63_9FIRM</name>
<dbReference type="GO" id="GO:0030313">
    <property type="term" value="C:cell envelope"/>
    <property type="evidence" value="ECO:0007669"/>
    <property type="project" value="UniProtKB-SubCell"/>
</dbReference>
<organism evidence="3 5">
    <name type="scientific">Roseburia intestinalis</name>
    <dbReference type="NCBI Taxonomy" id="166486"/>
    <lineage>
        <taxon>Bacteria</taxon>
        <taxon>Bacillati</taxon>
        <taxon>Bacillota</taxon>
        <taxon>Clostridia</taxon>
        <taxon>Lachnospirales</taxon>
        <taxon>Lachnospiraceae</taxon>
        <taxon>Roseburia</taxon>
    </lineage>
</organism>
<dbReference type="InterPro" id="IPR013378">
    <property type="entry name" value="InlB-like_B-rpt"/>
</dbReference>
<dbReference type="Proteomes" id="UP000283586">
    <property type="component" value="Unassembled WGS sequence"/>
</dbReference>
<accession>A0A1Q6SB63</accession>
<reference evidence="5 6" key="1">
    <citation type="submission" date="2018-08" db="EMBL/GenBank/DDBJ databases">
        <title>A genome reference for cultivated species of the human gut microbiota.</title>
        <authorList>
            <person name="Zou Y."/>
            <person name="Xue W."/>
            <person name="Luo G."/>
        </authorList>
    </citation>
    <scope>NUCLEOTIDE SEQUENCE [LARGE SCALE GENOMIC DNA]</scope>
    <source>
        <strain evidence="4 6">AF31-21AC</strain>
        <strain evidence="3 5">AM37-1AC</strain>
    </source>
</reference>
<evidence type="ECO:0000313" key="6">
    <source>
        <dbReference type="Proteomes" id="UP000283586"/>
    </source>
</evidence>
<comment type="subcellular location">
    <subcellularLocation>
        <location evidence="1">Cell envelope</location>
    </subcellularLocation>
</comment>
<dbReference type="NCBIfam" id="TIGR02543">
    <property type="entry name" value="List_Bact_rpt"/>
    <property type="match status" value="1"/>
</dbReference>
<gene>
    <name evidence="3" type="ORF">DW856_01135</name>
    <name evidence="4" type="ORF">DWZ31_00535</name>
    <name evidence="2" type="ORF">GCK47_13335</name>
</gene>
<dbReference type="Proteomes" id="UP000479531">
    <property type="component" value="Unassembled WGS sequence"/>
</dbReference>
<evidence type="ECO:0000313" key="3">
    <source>
        <dbReference type="EMBL" id="RHC20848.1"/>
    </source>
</evidence>
<dbReference type="Proteomes" id="UP000283513">
    <property type="component" value="Unassembled WGS sequence"/>
</dbReference>
<dbReference type="EMBL" id="QSHO01000001">
    <property type="protein sequence ID" value="RHC20848.1"/>
    <property type="molecule type" value="Genomic_DNA"/>
</dbReference>
<comment type="caution">
    <text evidence="3">The sequence shown here is derived from an EMBL/GenBank/DDBJ whole genome shotgun (WGS) entry which is preliminary data.</text>
</comment>
<evidence type="ECO:0008006" key="8">
    <source>
        <dbReference type="Google" id="ProtNLM"/>
    </source>
</evidence>
<dbReference type="SUPFAM" id="SSF75011">
    <property type="entry name" value="3-carboxy-cis,cis-mucoante lactonizing enzyme"/>
    <property type="match status" value="1"/>
</dbReference>
<evidence type="ECO:0000313" key="5">
    <source>
        <dbReference type="Proteomes" id="UP000283513"/>
    </source>
</evidence>
<evidence type="ECO:0000256" key="1">
    <source>
        <dbReference type="ARBA" id="ARBA00004196"/>
    </source>
</evidence>
<dbReference type="Gene3D" id="2.60.40.4270">
    <property type="entry name" value="Listeria-Bacteroides repeat domain"/>
    <property type="match status" value="1"/>
</dbReference>
<dbReference type="AlphaFoldDB" id="A0A1Q6SB63"/>
<evidence type="ECO:0000313" key="7">
    <source>
        <dbReference type="Proteomes" id="UP000479531"/>
    </source>
</evidence>
<evidence type="ECO:0000313" key="4">
    <source>
        <dbReference type="EMBL" id="RHN11972.1"/>
    </source>
</evidence>